<dbReference type="Pfam" id="PF00096">
    <property type="entry name" value="zf-C2H2"/>
    <property type="match status" value="6"/>
</dbReference>
<feature type="domain" description="C2H2-type" evidence="12">
    <location>
        <begin position="255"/>
        <end position="283"/>
    </location>
</feature>
<dbReference type="EMBL" id="JACVVK020000089">
    <property type="protein sequence ID" value="KAK7493827.1"/>
    <property type="molecule type" value="Genomic_DNA"/>
</dbReference>
<keyword evidence="3" id="KW-0677">Repeat</keyword>
<feature type="domain" description="C2H2-type" evidence="12">
    <location>
        <begin position="227"/>
        <end position="255"/>
    </location>
</feature>
<sequence>MPSYNRSAVSTCSSTCTEWNADRFSRCYVCCMPLQSLVRKNTGAENSIEHSHVRVCNTVCLQIFSFVQGFVLGKALCTLLDLHGSSIKSPLKLEVKFPVTYHGQEKLLGGDDEFVTDLPVMFSRGGVDSELGMTVIPEDPSRHQAASSDGGDLTDSEPAVSCTKTGNMPKRYPEPRVHKSKRRKVMKGHRKANDNMKAKTAASIDRKQRSTITLSAKSRGRNEKSKVACFECGKEFSHKSSLDGHTRMKHKKDARPCRVCGKEFYGPAGLSIHMHKVHKDEKPVDCDLCDEKFSSSADRDRHLSLDHGKKHGMCHICGKYFKYSWTLRSHILAHSGIRRFVCEHCGKGFLRSNTLRDHKKLVHFCQGCMKLFSSCSCPDGPKKKVWTRHPKKSTVKNYSRLRCYMCYKTLENIHAYESHMNAHKSERPYGCDECGKRFMHKAGLQTHMHQHKAKRFECDVCKKTFTYKCNMEIHKQVHNEGKPYACEFCSKTFKTKATLENHRNRHIEERQYKCHICGKGLAKLHNLKRHLKVMHPNTESESSSV</sequence>
<dbReference type="PANTHER" id="PTHR24384:SF189">
    <property type="entry name" value="C2H2-TYPE DOMAIN-CONTAINING PROTEIN-RELATED"/>
    <property type="match status" value="1"/>
</dbReference>
<dbReference type="PROSITE" id="PS50157">
    <property type="entry name" value="ZINC_FINGER_C2H2_2"/>
    <property type="match status" value="9"/>
</dbReference>
<keyword evidence="4 10" id="KW-0863">Zinc-finger</keyword>
<feature type="domain" description="C2H2-type" evidence="12">
    <location>
        <begin position="512"/>
        <end position="540"/>
    </location>
</feature>
<keyword evidence="14" id="KW-1185">Reference proteome</keyword>
<evidence type="ECO:0000313" key="14">
    <source>
        <dbReference type="Proteomes" id="UP001519460"/>
    </source>
</evidence>
<dbReference type="InterPro" id="IPR036236">
    <property type="entry name" value="Znf_C2H2_sf"/>
</dbReference>
<evidence type="ECO:0000256" key="8">
    <source>
        <dbReference type="ARBA" id="ARBA00023163"/>
    </source>
</evidence>
<evidence type="ECO:0000256" key="2">
    <source>
        <dbReference type="ARBA" id="ARBA00022723"/>
    </source>
</evidence>
<keyword evidence="7" id="KW-0238">DNA-binding</keyword>
<keyword evidence="9" id="KW-0539">Nucleus</keyword>
<dbReference type="Proteomes" id="UP001519460">
    <property type="component" value="Unassembled WGS sequence"/>
</dbReference>
<comment type="caution">
    <text evidence="13">The sequence shown here is derived from an EMBL/GenBank/DDBJ whole genome shotgun (WGS) entry which is preliminary data.</text>
</comment>
<keyword evidence="8" id="KW-0804">Transcription</keyword>
<dbReference type="InterPro" id="IPR050752">
    <property type="entry name" value="C2H2-ZF_domain"/>
</dbReference>
<dbReference type="InterPro" id="IPR013087">
    <property type="entry name" value="Znf_C2H2_type"/>
</dbReference>
<feature type="domain" description="C2H2-type" evidence="12">
    <location>
        <begin position="340"/>
        <end position="363"/>
    </location>
</feature>
<feature type="compositionally biased region" description="Basic residues" evidence="11">
    <location>
        <begin position="178"/>
        <end position="190"/>
    </location>
</feature>
<reference evidence="13 14" key="1">
    <citation type="journal article" date="2023" name="Sci. Data">
        <title>Genome assembly of the Korean intertidal mud-creeper Batillaria attramentaria.</title>
        <authorList>
            <person name="Patra A.K."/>
            <person name="Ho P.T."/>
            <person name="Jun S."/>
            <person name="Lee S.J."/>
            <person name="Kim Y."/>
            <person name="Won Y.J."/>
        </authorList>
    </citation>
    <scope>NUCLEOTIDE SEQUENCE [LARGE SCALE GENOMIC DNA]</scope>
    <source>
        <strain evidence="13">Wonlab-2016</strain>
    </source>
</reference>
<evidence type="ECO:0000256" key="6">
    <source>
        <dbReference type="ARBA" id="ARBA00023015"/>
    </source>
</evidence>
<feature type="domain" description="C2H2-type" evidence="12">
    <location>
        <begin position="429"/>
        <end position="456"/>
    </location>
</feature>
<dbReference type="GO" id="GO:0008270">
    <property type="term" value="F:zinc ion binding"/>
    <property type="evidence" value="ECO:0007669"/>
    <property type="project" value="UniProtKB-KW"/>
</dbReference>
<keyword evidence="6" id="KW-0805">Transcription regulation</keyword>
<dbReference type="GO" id="GO:0005634">
    <property type="term" value="C:nucleus"/>
    <property type="evidence" value="ECO:0007669"/>
    <property type="project" value="UniProtKB-SubCell"/>
</dbReference>
<dbReference type="FunFam" id="3.30.160.60:FF:000100">
    <property type="entry name" value="Zinc finger 45-like"/>
    <property type="match status" value="1"/>
</dbReference>
<dbReference type="PROSITE" id="PS00028">
    <property type="entry name" value="ZINC_FINGER_C2H2_1"/>
    <property type="match status" value="9"/>
</dbReference>
<feature type="domain" description="C2H2-type" evidence="12">
    <location>
        <begin position="401"/>
        <end position="428"/>
    </location>
</feature>
<protein>
    <recommendedName>
        <fullName evidence="12">C2H2-type domain-containing protein</fullName>
    </recommendedName>
</protein>
<keyword evidence="5" id="KW-0862">Zinc</keyword>
<comment type="subcellular location">
    <subcellularLocation>
        <location evidence="1">Nucleus</location>
    </subcellularLocation>
</comment>
<evidence type="ECO:0000259" key="12">
    <source>
        <dbReference type="PROSITE" id="PS50157"/>
    </source>
</evidence>
<evidence type="ECO:0000256" key="11">
    <source>
        <dbReference type="SAM" id="MobiDB-lite"/>
    </source>
</evidence>
<dbReference type="FunFam" id="3.30.160.60:FF:000534">
    <property type="entry name" value="zinc finger protein 674"/>
    <property type="match status" value="1"/>
</dbReference>
<dbReference type="SMART" id="SM00355">
    <property type="entry name" value="ZnF_C2H2"/>
    <property type="match status" value="10"/>
</dbReference>
<organism evidence="13 14">
    <name type="scientific">Batillaria attramentaria</name>
    <dbReference type="NCBI Taxonomy" id="370345"/>
    <lineage>
        <taxon>Eukaryota</taxon>
        <taxon>Metazoa</taxon>
        <taxon>Spiralia</taxon>
        <taxon>Lophotrochozoa</taxon>
        <taxon>Mollusca</taxon>
        <taxon>Gastropoda</taxon>
        <taxon>Caenogastropoda</taxon>
        <taxon>Sorbeoconcha</taxon>
        <taxon>Cerithioidea</taxon>
        <taxon>Batillariidae</taxon>
        <taxon>Batillaria</taxon>
    </lineage>
</organism>
<feature type="domain" description="C2H2-type" evidence="12">
    <location>
        <begin position="456"/>
        <end position="483"/>
    </location>
</feature>
<gene>
    <name evidence="13" type="ORF">BaRGS_00014968</name>
</gene>
<feature type="region of interest" description="Disordered" evidence="11">
    <location>
        <begin position="139"/>
        <end position="209"/>
    </location>
</feature>
<evidence type="ECO:0000256" key="3">
    <source>
        <dbReference type="ARBA" id="ARBA00022737"/>
    </source>
</evidence>
<dbReference type="Gene3D" id="3.30.160.60">
    <property type="entry name" value="Classic Zinc Finger"/>
    <property type="match status" value="7"/>
</dbReference>
<dbReference type="AlphaFoldDB" id="A0ABD0L479"/>
<dbReference type="PANTHER" id="PTHR24384">
    <property type="entry name" value="FINGER PUTATIVE TRANSCRIPTION FACTOR FAMILY-RELATED"/>
    <property type="match status" value="1"/>
</dbReference>
<name>A0ABD0L479_9CAEN</name>
<keyword evidence="2" id="KW-0479">Metal-binding</keyword>
<evidence type="ECO:0000256" key="1">
    <source>
        <dbReference type="ARBA" id="ARBA00004123"/>
    </source>
</evidence>
<evidence type="ECO:0000256" key="9">
    <source>
        <dbReference type="ARBA" id="ARBA00023242"/>
    </source>
</evidence>
<evidence type="ECO:0000256" key="4">
    <source>
        <dbReference type="ARBA" id="ARBA00022771"/>
    </source>
</evidence>
<feature type="domain" description="C2H2-type" evidence="12">
    <location>
        <begin position="312"/>
        <end position="339"/>
    </location>
</feature>
<dbReference type="GO" id="GO:0003677">
    <property type="term" value="F:DNA binding"/>
    <property type="evidence" value="ECO:0007669"/>
    <property type="project" value="UniProtKB-KW"/>
</dbReference>
<evidence type="ECO:0000256" key="7">
    <source>
        <dbReference type="ARBA" id="ARBA00023125"/>
    </source>
</evidence>
<proteinExistence type="predicted"/>
<dbReference type="SUPFAM" id="SSF57667">
    <property type="entry name" value="beta-beta-alpha zinc fingers"/>
    <property type="match status" value="5"/>
</dbReference>
<evidence type="ECO:0000256" key="10">
    <source>
        <dbReference type="PROSITE-ProRule" id="PRU00042"/>
    </source>
</evidence>
<evidence type="ECO:0000313" key="13">
    <source>
        <dbReference type="EMBL" id="KAK7493827.1"/>
    </source>
</evidence>
<feature type="domain" description="C2H2-type" evidence="12">
    <location>
        <begin position="484"/>
        <end position="511"/>
    </location>
</feature>
<accession>A0ABD0L479</accession>
<evidence type="ECO:0000256" key="5">
    <source>
        <dbReference type="ARBA" id="ARBA00022833"/>
    </source>
</evidence>